<reference evidence="1" key="2">
    <citation type="journal article" date="2021" name="PeerJ">
        <title>Extensive microbial diversity within the chicken gut microbiome revealed by metagenomics and culture.</title>
        <authorList>
            <person name="Gilroy R."/>
            <person name="Ravi A."/>
            <person name="Getino M."/>
            <person name="Pursley I."/>
            <person name="Horton D.L."/>
            <person name="Alikhan N.F."/>
            <person name="Baker D."/>
            <person name="Gharbi K."/>
            <person name="Hall N."/>
            <person name="Watson M."/>
            <person name="Adriaenssens E.M."/>
            <person name="Foster-Nyarko E."/>
            <person name="Jarju S."/>
            <person name="Secka A."/>
            <person name="Antonio M."/>
            <person name="Oren A."/>
            <person name="Chaudhuri R.R."/>
            <person name="La Ragione R."/>
            <person name="Hildebrand F."/>
            <person name="Pallen M.J."/>
        </authorList>
    </citation>
    <scope>NUCLEOTIDE SEQUENCE</scope>
    <source>
        <strain evidence="1">ChiGjej2B2-16831</strain>
    </source>
</reference>
<dbReference type="AlphaFoldDB" id="A0A9D1N2N1"/>
<keyword evidence="1" id="KW-0808">Transferase</keyword>
<accession>A0A9D1N2N1</accession>
<keyword evidence="1" id="KW-0418">Kinase</keyword>
<organism evidence="1 2">
    <name type="scientific">Candidatus Aphodomorpha intestinavium</name>
    <dbReference type="NCBI Taxonomy" id="2840672"/>
    <lineage>
        <taxon>Bacteria</taxon>
        <taxon>Bacillati</taxon>
        <taxon>Bacillota</taxon>
        <taxon>Clostridia</taxon>
        <taxon>Eubacteriales</taxon>
        <taxon>Candidatus Aphodomorpha</taxon>
    </lineage>
</organism>
<name>A0A9D1N2N1_9FIRM</name>
<reference evidence="1" key="1">
    <citation type="submission" date="2020-10" db="EMBL/GenBank/DDBJ databases">
        <authorList>
            <person name="Gilroy R."/>
        </authorList>
    </citation>
    <scope>NUCLEOTIDE SEQUENCE</scope>
    <source>
        <strain evidence="1">ChiGjej2B2-16831</strain>
    </source>
</reference>
<evidence type="ECO:0000313" key="2">
    <source>
        <dbReference type="Proteomes" id="UP000824128"/>
    </source>
</evidence>
<comment type="caution">
    <text evidence="1">The sequence shown here is derived from an EMBL/GenBank/DDBJ whole genome shotgun (WGS) entry which is preliminary data.</text>
</comment>
<dbReference type="InterPro" id="IPR003203">
    <property type="entry name" value="CobU/CobP"/>
</dbReference>
<dbReference type="InterPro" id="IPR027417">
    <property type="entry name" value="P-loop_NTPase"/>
</dbReference>
<protein>
    <submittedName>
        <fullName evidence="1">Bifunctional adenosylcobinamide kinase/adenosylcobinamide-phosphate guanylyltransferase</fullName>
    </submittedName>
</protein>
<dbReference type="GO" id="GO:0016779">
    <property type="term" value="F:nucleotidyltransferase activity"/>
    <property type="evidence" value="ECO:0007669"/>
    <property type="project" value="UniProtKB-KW"/>
</dbReference>
<dbReference type="Gene3D" id="3.40.50.300">
    <property type="entry name" value="P-loop containing nucleotide triphosphate hydrolases"/>
    <property type="match status" value="1"/>
</dbReference>
<dbReference type="Pfam" id="PF02283">
    <property type="entry name" value="CobU"/>
    <property type="match status" value="1"/>
</dbReference>
<dbReference type="GO" id="GO:0009236">
    <property type="term" value="P:cobalamin biosynthetic process"/>
    <property type="evidence" value="ECO:0007669"/>
    <property type="project" value="InterPro"/>
</dbReference>
<dbReference type="GO" id="GO:0000166">
    <property type="term" value="F:nucleotide binding"/>
    <property type="evidence" value="ECO:0007669"/>
    <property type="project" value="InterPro"/>
</dbReference>
<dbReference type="Proteomes" id="UP000824128">
    <property type="component" value="Unassembled WGS sequence"/>
</dbReference>
<dbReference type="SUPFAM" id="SSF52540">
    <property type="entry name" value="P-loop containing nucleoside triphosphate hydrolases"/>
    <property type="match status" value="1"/>
</dbReference>
<dbReference type="GO" id="GO:0043752">
    <property type="term" value="F:adenosylcobinamide kinase activity"/>
    <property type="evidence" value="ECO:0007669"/>
    <property type="project" value="InterPro"/>
</dbReference>
<proteinExistence type="predicted"/>
<gene>
    <name evidence="1" type="ORF">IAD24_02180</name>
</gene>
<keyword evidence="1" id="KW-0548">Nucleotidyltransferase</keyword>
<evidence type="ECO:0000313" key="1">
    <source>
        <dbReference type="EMBL" id="HIU93945.1"/>
    </source>
</evidence>
<sequence length="114" mass="12009">MILVIGGAYSGKRAYVKGLGYGEEDIADAVLDGRPVLDRLHALVARDPAGAMALLEPLCAKAAVICDEVGSGVIPADPAERLMREQTGRLCCRLAQRAERVVRLVAGIPVTIKG</sequence>
<dbReference type="EMBL" id="DVNZ01000070">
    <property type="protein sequence ID" value="HIU93945.1"/>
    <property type="molecule type" value="Genomic_DNA"/>
</dbReference>